<evidence type="ECO:0000259" key="2">
    <source>
        <dbReference type="Pfam" id="PF05050"/>
    </source>
</evidence>
<keyword evidence="3" id="KW-0489">Methyltransferase</keyword>
<dbReference type="PANTHER" id="PTHR34009">
    <property type="entry name" value="PROTEIN STAR"/>
    <property type="match status" value="1"/>
</dbReference>
<dbReference type="GO" id="GO:0032259">
    <property type="term" value="P:methylation"/>
    <property type="evidence" value="ECO:0007669"/>
    <property type="project" value="UniProtKB-KW"/>
</dbReference>
<keyword evidence="3" id="KW-0808">Transferase</keyword>
<organism evidence="3 4">
    <name type="scientific">Uliginosibacterium aquaticum</name>
    <dbReference type="NCBI Taxonomy" id="2731212"/>
    <lineage>
        <taxon>Bacteria</taxon>
        <taxon>Pseudomonadati</taxon>
        <taxon>Pseudomonadota</taxon>
        <taxon>Betaproteobacteria</taxon>
        <taxon>Rhodocyclales</taxon>
        <taxon>Zoogloeaceae</taxon>
        <taxon>Uliginosibacterium</taxon>
    </lineage>
</organism>
<accession>A0ABX2IHA1</accession>
<dbReference type="EMBL" id="JABCSC020000001">
    <property type="protein sequence ID" value="NSL53753.1"/>
    <property type="molecule type" value="Genomic_DNA"/>
</dbReference>
<dbReference type="Gene3D" id="3.40.50.150">
    <property type="entry name" value="Vaccinia Virus protein VP39"/>
    <property type="match status" value="1"/>
</dbReference>
<dbReference type="SUPFAM" id="SSF53335">
    <property type="entry name" value="S-adenosyl-L-methionine-dependent methyltransferases"/>
    <property type="match status" value="1"/>
</dbReference>
<feature type="coiled-coil region" evidence="1">
    <location>
        <begin position="226"/>
        <end position="297"/>
    </location>
</feature>
<dbReference type="PANTHER" id="PTHR34009:SF2">
    <property type="entry name" value="PROTEIN STAR"/>
    <property type="match status" value="1"/>
</dbReference>
<dbReference type="RefSeq" id="WP_170020004.1">
    <property type="nucleotide sequence ID" value="NZ_JABCSC020000001.1"/>
</dbReference>
<protein>
    <submittedName>
        <fullName evidence="3">FkbM family methyltransferase</fullName>
    </submittedName>
</protein>
<keyword evidence="1" id="KW-0175">Coiled coil</keyword>
<name>A0ABX2IHA1_9RHOO</name>
<proteinExistence type="predicted"/>
<comment type="caution">
    <text evidence="3">The sequence shown here is derived from an EMBL/GenBank/DDBJ whole genome shotgun (WGS) entry which is preliminary data.</text>
</comment>
<evidence type="ECO:0000313" key="4">
    <source>
        <dbReference type="Proteomes" id="UP000778523"/>
    </source>
</evidence>
<dbReference type="Proteomes" id="UP000778523">
    <property type="component" value="Unassembled WGS sequence"/>
</dbReference>
<feature type="domain" description="Methyltransferase FkbM" evidence="2">
    <location>
        <begin position="29"/>
        <end position="189"/>
    </location>
</feature>
<dbReference type="NCBIfam" id="TIGR01444">
    <property type="entry name" value="fkbM_fam"/>
    <property type="match status" value="1"/>
</dbReference>
<gene>
    <name evidence="3" type="ORF">HJ583_001810</name>
</gene>
<dbReference type="InterPro" id="IPR029063">
    <property type="entry name" value="SAM-dependent_MTases_sf"/>
</dbReference>
<keyword evidence="4" id="KW-1185">Reference proteome</keyword>
<reference evidence="3 4" key="1">
    <citation type="submission" date="2020-06" db="EMBL/GenBank/DDBJ databases">
        <title>Draft genome of Uliginosibacterium sp. IMCC34675.</title>
        <authorList>
            <person name="Song J."/>
        </authorList>
    </citation>
    <scope>NUCLEOTIDE SEQUENCE [LARGE SCALE GENOMIC DNA]</scope>
    <source>
        <strain evidence="3 4">IMCC34675</strain>
    </source>
</reference>
<dbReference type="GO" id="GO:0008168">
    <property type="term" value="F:methyltransferase activity"/>
    <property type="evidence" value="ECO:0007669"/>
    <property type="project" value="UniProtKB-KW"/>
</dbReference>
<evidence type="ECO:0000256" key="1">
    <source>
        <dbReference type="SAM" id="Coils"/>
    </source>
</evidence>
<evidence type="ECO:0000313" key="3">
    <source>
        <dbReference type="EMBL" id="NSL53753.1"/>
    </source>
</evidence>
<dbReference type="InterPro" id="IPR053202">
    <property type="entry name" value="EGF_Rcpt_Signaling_Reg"/>
</dbReference>
<dbReference type="Pfam" id="PF05050">
    <property type="entry name" value="Methyltransf_21"/>
    <property type="match status" value="1"/>
</dbReference>
<sequence length="417" mass="47661">MSFVSYAQNFEDVMLWRAVKNVEKGFYIDVGANDPGVDSVTKAFYERGWSGINIEPLPSHYADLLRERPRDINLQCAAGDMSGEIDVWECDVRGWATASNHVVAQHSANGHSGHFHKVSVVRLADICDKYAQNEIHFLKIDVEGFEKAVIEGMDFLRFRPWILVIEATRPNSTEEIHEEWEEGVLSSGYVFSYFDGLNRFYIAEEHSELRTFFNCPPNVFDEFVRFDQLSSELRAGQAEIQSAQAETRATQAETRATQAETRATQAEIRATQAETRAMQAESAMAQAQQQVHQWHQRILQVHASTSWRVTKPLRLLKRLICRDSTAVAGVRKAVNKKIREILVRISERLKKQIFLRKIILNFLRISPTLHGRLVAYIRRSECDGERDFLQGRGDMPPRAKEIFEQLTALVDSETKGS</sequence>
<dbReference type="InterPro" id="IPR006342">
    <property type="entry name" value="FkbM_mtfrase"/>
</dbReference>
<dbReference type="Gene3D" id="1.20.5.340">
    <property type="match status" value="1"/>
</dbReference>